<dbReference type="EMBL" id="CP066744">
    <property type="protein sequence ID" value="QQK08855.1"/>
    <property type="molecule type" value="Genomic_DNA"/>
</dbReference>
<organism evidence="1 2">
    <name type="scientific">Miniphocaeibacter halophilus</name>
    <dbReference type="NCBI Taxonomy" id="2931922"/>
    <lineage>
        <taxon>Bacteria</taxon>
        <taxon>Bacillati</taxon>
        <taxon>Bacillota</taxon>
        <taxon>Tissierellia</taxon>
        <taxon>Tissierellales</taxon>
        <taxon>Peptoniphilaceae</taxon>
        <taxon>Miniphocaeibacter</taxon>
    </lineage>
</organism>
<accession>A0AC61MT37</accession>
<keyword evidence="2" id="KW-1185">Reference proteome</keyword>
<evidence type="ECO:0000313" key="1">
    <source>
        <dbReference type="EMBL" id="QQK08855.1"/>
    </source>
</evidence>
<reference evidence="1 2" key="1">
    <citation type="journal article" date="2022" name="Int. J. Syst. Evol. Microbiol.">
        <title>Miniphocaeibacter halophilus sp. nov., an ammonium-tolerant acetate-producing bacterium isolated from a biogas system.</title>
        <authorList>
            <person name="Schnurer A."/>
            <person name="Singh A."/>
            <person name="Bi S."/>
            <person name="Qiao W."/>
            <person name="Westerholm M."/>
        </authorList>
    </citation>
    <scope>NUCLEOTIDE SEQUENCE [LARGE SCALE GENOMIC DNA]</scope>
    <source>
        <strain evidence="1 2">AMB_01</strain>
    </source>
</reference>
<dbReference type="Proteomes" id="UP000595814">
    <property type="component" value="Chromosome"/>
</dbReference>
<gene>
    <name evidence="1" type="ORF">JFY71_04785</name>
</gene>
<evidence type="ECO:0000313" key="2">
    <source>
        <dbReference type="Proteomes" id="UP000595814"/>
    </source>
</evidence>
<sequence length="136" mass="15811">MEKKKEVKIGLLIVFSILFAMSLVESIYFVFSTKQFNTQIIFYIAIALLCGIGLAYAVYSIKILKNNRTTKFVPSKDIAESVTGVIFCLYIIIEKTRKFIFKKFDTFDYIIYILLIVAFIALMISLIMSYIEKRRK</sequence>
<proteinExistence type="predicted"/>
<name>A0AC61MT37_9FIRM</name>
<protein>
    <submittedName>
        <fullName evidence="1">Uncharacterized protein</fullName>
    </submittedName>
</protein>